<protein>
    <submittedName>
        <fullName evidence="3">Epoxide hydrolase</fullName>
        <ecNumber evidence="3">3.3.2.9</ecNumber>
    </submittedName>
</protein>
<feature type="domain" description="AB hydrolase-1" evidence="2">
    <location>
        <begin position="31"/>
        <end position="151"/>
    </location>
</feature>
<accession>A0A6J4I656</accession>
<proteinExistence type="predicted"/>
<dbReference type="GO" id="GO:0033961">
    <property type="term" value="F:cis-stilbene-oxide hydrolase activity"/>
    <property type="evidence" value="ECO:0007669"/>
    <property type="project" value="UniProtKB-EC"/>
</dbReference>
<organism evidence="3">
    <name type="scientific">uncultured Acetobacteraceae bacterium</name>
    <dbReference type="NCBI Taxonomy" id="169975"/>
    <lineage>
        <taxon>Bacteria</taxon>
        <taxon>Pseudomonadati</taxon>
        <taxon>Pseudomonadota</taxon>
        <taxon>Alphaproteobacteria</taxon>
        <taxon>Acetobacterales</taxon>
        <taxon>Acetobacteraceae</taxon>
        <taxon>environmental samples</taxon>
    </lineage>
</organism>
<dbReference type="InterPro" id="IPR029058">
    <property type="entry name" value="AB_hydrolase_fold"/>
</dbReference>
<dbReference type="Pfam" id="PF00561">
    <property type="entry name" value="Abhydrolase_1"/>
    <property type="match status" value="1"/>
</dbReference>
<sequence>MSHGTVGNWPAPRDMEANGVRLSVVDHGQGPLVLLCHGWPELAFSWRHQIAPLAAAGHRVLAPDLRGFGRSDAPAGIAAYSVLDMVGDLVALVAAAGEDRAVVVGHDWGASIAWAAALLRPDLFRAVAALSVPFRPRGPAPPLQALRAAGQHGFYWLYFQEPGVAEAEFERDPAAAIRRLLYWGSGDAPPGGRSEAGLLGVRPGGGFLDGMPDPAALPAWLDPADLDHHVAEYRRTGFRGGLNLYRNLDRNWALLAPWRGARVRQPALFVAGTRDAVIRTPAGRAALDAMPDWVPDLRRTVLLDGAGHWIQQERPAEVTAALLDFLRSLPDD</sequence>
<evidence type="ECO:0000313" key="3">
    <source>
        <dbReference type="EMBL" id="CAA9241432.1"/>
    </source>
</evidence>
<dbReference type="SUPFAM" id="SSF53474">
    <property type="entry name" value="alpha/beta-Hydrolases"/>
    <property type="match status" value="1"/>
</dbReference>
<dbReference type="EMBL" id="CADCTL010000114">
    <property type="protein sequence ID" value="CAA9241432.1"/>
    <property type="molecule type" value="Genomic_DNA"/>
</dbReference>
<dbReference type="PRINTS" id="PR00412">
    <property type="entry name" value="EPOXHYDRLASE"/>
</dbReference>
<evidence type="ECO:0000259" key="2">
    <source>
        <dbReference type="Pfam" id="PF00561"/>
    </source>
</evidence>
<dbReference type="PANTHER" id="PTHR43329">
    <property type="entry name" value="EPOXIDE HYDROLASE"/>
    <property type="match status" value="1"/>
</dbReference>
<reference evidence="3" key="1">
    <citation type="submission" date="2020-02" db="EMBL/GenBank/DDBJ databases">
        <authorList>
            <person name="Meier V. D."/>
        </authorList>
    </citation>
    <scope>NUCLEOTIDE SEQUENCE</scope>
    <source>
        <strain evidence="3">AVDCRST_MAG04</strain>
    </source>
</reference>
<dbReference type="InterPro" id="IPR000639">
    <property type="entry name" value="Epox_hydrolase-like"/>
</dbReference>
<dbReference type="InterPro" id="IPR000073">
    <property type="entry name" value="AB_hydrolase_1"/>
</dbReference>
<dbReference type="EC" id="3.3.2.9" evidence="3"/>
<keyword evidence="1 3" id="KW-0378">Hydrolase</keyword>
<gene>
    <name evidence="3" type="ORF">AVDCRST_MAG04-1636</name>
</gene>
<evidence type="ECO:0000256" key="1">
    <source>
        <dbReference type="ARBA" id="ARBA00022801"/>
    </source>
</evidence>
<name>A0A6J4I656_9PROT</name>
<dbReference type="Gene3D" id="3.40.50.1820">
    <property type="entry name" value="alpha/beta hydrolase"/>
    <property type="match status" value="1"/>
</dbReference>
<dbReference type="AlphaFoldDB" id="A0A6J4I656"/>
<dbReference type="PRINTS" id="PR00111">
    <property type="entry name" value="ABHYDROLASE"/>
</dbReference>